<evidence type="ECO:0000313" key="2">
    <source>
        <dbReference type="Proteomes" id="UP001348369"/>
    </source>
</evidence>
<evidence type="ECO:0000313" key="1">
    <source>
        <dbReference type="EMBL" id="WSC01697.1"/>
    </source>
</evidence>
<protein>
    <submittedName>
        <fullName evidence="1">Type I-E CRISPR-associated protein Cse1/CasA</fullName>
    </submittedName>
</protein>
<organism evidence="1 2">
    <name type="scientific">Streptomyces scopuliridis</name>
    <dbReference type="NCBI Taxonomy" id="452529"/>
    <lineage>
        <taxon>Bacteria</taxon>
        <taxon>Bacillati</taxon>
        <taxon>Actinomycetota</taxon>
        <taxon>Actinomycetes</taxon>
        <taxon>Kitasatosporales</taxon>
        <taxon>Streptomycetaceae</taxon>
        <taxon>Streptomyces</taxon>
    </lineage>
</organism>
<accession>A0ACD4ZUK7</accession>
<gene>
    <name evidence="1" type="ORF">OG835_34950</name>
</gene>
<dbReference type="Proteomes" id="UP001348369">
    <property type="component" value="Chromosome"/>
</dbReference>
<reference evidence="1" key="1">
    <citation type="submission" date="2022-10" db="EMBL/GenBank/DDBJ databases">
        <title>The complete genomes of actinobacterial strains from the NBC collection.</title>
        <authorList>
            <person name="Joergensen T.S."/>
            <person name="Alvarez Arevalo M."/>
            <person name="Sterndorff E.B."/>
            <person name="Faurdal D."/>
            <person name="Vuksanovic O."/>
            <person name="Mourched A.-S."/>
            <person name="Charusanti P."/>
            <person name="Shaw S."/>
            <person name="Blin K."/>
            <person name="Weber T."/>
        </authorList>
    </citation>
    <scope>NUCLEOTIDE SEQUENCE</scope>
    <source>
        <strain evidence="1">NBC 01771</strain>
    </source>
</reference>
<name>A0ACD4ZUK7_9ACTN</name>
<dbReference type="EMBL" id="CP109109">
    <property type="protein sequence ID" value="WSC01697.1"/>
    <property type="molecule type" value="Genomic_DNA"/>
</dbReference>
<proteinExistence type="predicted"/>
<sequence>MNAGPGFSLASAPWIDVVDRRGEPAVLSAGAVLERAGEVFLAAPDPLVRSATVRLLTAIAYTAGCAPVSADDYARQVTGGIDLTPAAAWTARHADVLDLLHPERPLFQDGSLRELAGVPEAVLPVLYLDVTAAVNRPLLSDRRSLHASVPVGLRRAAELLLVQQMWAAGGKISGPEEHYGKGRLQGTAAAATGGVIWMPAGTVAEVLAWRVTPAAQTSTAHWTHVPREEPARGKGIMPGGEADALTWQPRRVLLLPEPDTRTVGRVLLARGWRMAPLEPPVAATAAGRDLVDTDEGKKLSALAVTGEMDVAPLLERWWAAPHGSWAHCVRQAIAATGRAPDVVAVALAVNYKQMLYQRQVSLPARLLADPRTAGAADSVMTFRRRSRKAAPGAAPTRAAGTTLPPAFGSDLLATAEFLTASGSEREATLFTLARPAPGGDPARHGERSAILAAAALSPMPSAWGAAARLKPQRPMSGQAGAGGGGGPQDFALSADAAPADREPARPAPSHSSAHPLGPPDDTTVLNVDTEATDGDVLGLFITADSPLDAFPDPEGPVNARPLDPGYDLARRLGRWAANPRTRGVMPALASWAVRPDISNRAYETVTSGLPPEQHQAAMLTAALFAVHYQTRPSAPRYGGTDLPRLMRSYGSAGRFGPRHPHTRVALKLIVRTTSLDALRRQLMPLVRIAASDGKAPHWPGLFRDLTHWNRETRERWAVQFFTRTPPPGYPTDKDAPPA</sequence>
<keyword evidence="2" id="KW-1185">Reference proteome</keyword>